<gene>
    <name evidence="8" type="ORF">SAMN04490244_105296</name>
</gene>
<keyword evidence="3 6" id="KW-0812">Transmembrane</keyword>
<dbReference type="PANTHER" id="PTHR42709">
    <property type="entry name" value="ALKALINE PHOSPHATASE LIKE PROTEIN"/>
    <property type="match status" value="1"/>
</dbReference>
<dbReference type="Pfam" id="PF09335">
    <property type="entry name" value="VTT_dom"/>
    <property type="match status" value="1"/>
</dbReference>
<name>A0A1H9UIR2_9RHOB</name>
<dbReference type="EMBL" id="FOGU01000005">
    <property type="protein sequence ID" value="SES09047.1"/>
    <property type="molecule type" value="Genomic_DNA"/>
</dbReference>
<evidence type="ECO:0000256" key="4">
    <source>
        <dbReference type="ARBA" id="ARBA00022989"/>
    </source>
</evidence>
<feature type="transmembrane region" description="Helical" evidence="6">
    <location>
        <begin position="49"/>
        <end position="72"/>
    </location>
</feature>
<dbReference type="GO" id="GO:0005886">
    <property type="term" value="C:plasma membrane"/>
    <property type="evidence" value="ECO:0007669"/>
    <property type="project" value="UniProtKB-SubCell"/>
</dbReference>
<comment type="subcellular location">
    <subcellularLocation>
        <location evidence="1">Cell membrane</location>
        <topology evidence="1">Multi-pass membrane protein</topology>
    </subcellularLocation>
</comment>
<dbReference type="Proteomes" id="UP000198885">
    <property type="component" value="Unassembled WGS sequence"/>
</dbReference>
<evidence type="ECO:0000256" key="1">
    <source>
        <dbReference type="ARBA" id="ARBA00004651"/>
    </source>
</evidence>
<evidence type="ECO:0000313" key="8">
    <source>
        <dbReference type="EMBL" id="SES09047.1"/>
    </source>
</evidence>
<evidence type="ECO:0000259" key="7">
    <source>
        <dbReference type="Pfam" id="PF09335"/>
    </source>
</evidence>
<feature type="domain" description="VTT" evidence="7">
    <location>
        <begin position="30"/>
        <end position="156"/>
    </location>
</feature>
<organism evidence="8 9">
    <name type="scientific">Tranquillimonas rosea</name>
    <dbReference type="NCBI Taxonomy" id="641238"/>
    <lineage>
        <taxon>Bacteria</taxon>
        <taxon>Pseudomonadati</taxon>
        <taxon>Pseudomonadota</taxon>
        <taxon>Alphaproteobacteria</taxon>
        <taxon>Rhodobacterales</taxon>
        <taxon>Roseobacteraceae</taxon>
        <taxon>Tranquillimonas</taxon>
    </lineage>
</organism>
<keyword evidence="9" id="KW-1185">Reference proteome</keyword>
<accession>A0A1H9UIR2</accession>
<reference evidence="8 9" key="1">
    <citation type="submission" date="2016-10" db="EMBL/GenBank/DDBJ databases">
        <authorList>
            <person name="de Groot N.N."/>
        </authorList>
    </citation>
    <scope>NUCLEOTIDE SEQUENCE [LARGE SCALE GENOMIC DNA]</scope>
    <source>
        <strain evidence="8 9">DSM 23042</strain>
    </source>
</reference>
<keyword evidence="4 6" id="KW-1133">Transmembrane helix</keyword>
<feature type="transmembrane region" description="Helical" evidence="6">
    <location>
        <begin position="168"/>
        <end position="189"/>
    </location>
</feature>
<evidence type="ECO:0000256" key="2">
    <source>
        <dbReference type="ARBA" id="ARBA00022475"/>
    </source>
</evidence>
<keyword evidence="2" id="KW-1003">Cell membrane</keyword>
<dbReference type="AlphaFoldDB" id="A0A1H9UIR2"/>
<dbReference type="InterPro" id="IPR051311">
    <property type="entry name" value="DedA_domain"/>
</dbReference>
<evidence type="ECO:0000313" key="9">
    <source>
        <dbReference type="Proteomes" id="UP000198885"/>
    </source>
</evidence>
<evidence type="ECO:0000256" key="5">
    <source>
        <dbReference type="ARBA" id="ARBA00023136"/>
    </source>
</evidence>
<sequence length="203" mass="21167">MTETLLALLPIYGVYLLAVLIAISCFGVPFPTAMLVLAAGALAASADLVLWQVIAAVTIGFVIGDQGVYALARRAGPGLLARMRTAKSSAATVARAEKLLNRRGTLAIFLSRTVISPLGPYVGYISGAAGLGWARFTMASVPAAVVWSSFYAALGNAFAAQLSATSALLGNAIGLASSITVMLVSALWLRRSWARRQASTHKR</sequence>
<dbReference type="InterPro" id="IPR032816">
    <property type="entry name" value="VTT_dom"/>
</dbReference>
<proteinExistence type="predicted"/>
<dbReference type="PANTHER" id="PTHR42709:SF6">
    <property type="entry name" value="UNDECAPRENYL PHOSPHATE TRANSPORTER A"/>
    <property type="match status" value="1"/>
</dbReference>
<dbReference type="RefSeq" id="WP_092693301.1">
    <property type="nucleotide sequence ID" value="NZ_CBDDGO010000004.1"/>
</dbReference>
<evidence type="ECO:0000256" key="6">
    <source>
        <dbReference type="SAM" id="Phobius"/>
    </source>
</evidence>
<evidence type="ECO:0000256" key="3">
    <source>
        <dbReference type="ARBA" id="ARBA00022692"/>
    </source>
</evidence>
<keyword evidence="5 6" id="KW-0472">Membrane</keyword>
<dbReference type="STRING" id="641238.SAMN04490244_105296"/>
<dbReference type="OrthoDB" id="9782291at2"/>
<protein>
    <submittedName>
        <fullName evidence="8">Membrane protein DedA, SNARE-associated domain</fullName>
    </submittedName>
</protein>
<feature type="transmembrane region" description="Helical" evidence="6">
    <location>
        <begin position="141"/>
        <end position="162"/>
    </location>
</feature>
<feature type="transmembrane region" description="Helical" evidence="6">
    <location>
        <begin position="12"/>
        <end position="43"/>
    </location>
</feature>